<dbReference type="InterPro" id="IPR045474">
    <property type="entry name" value="GEVED"/>
</dbReference>
<accession>A0ABP8N7T1</accession>
<feature type="chain" id="PRO_5047206740" description="Fibronectin type-III domain-containing protein" evidence="1">
    <location>
        <begin position="20"/>
        <end position="3100"/>
    </location>
</feature>
<reference evidence="4" key="1">
    <citation type="journal article" date="2019" name="Int. J. Syst. Evol. Microbiol.">
        <title>The Global Catalogue of Microorganisms (GCM) 10K type strain sequencing project: providing services to taxonomists for standard genome sequencing and annotation.</title>
        <authorList>
            <consortium name="The Broad Institute Genomics Platform"/>
            <consortium name="The Broad Institute Genome Sequencing Center for Infectious Disease"/>
            <person name="Wu L."/>
            <person name="Ma J."/>
        </authorList>
    </citation>
    <scope>NUCLEOTIDE SEQUENCE [LARGE SCALE GENOMIC DNA]</scope>
    <source>
        <strain evidence="4">JCM 32105</strain>
    </source>
</reference>
<evidence type="ECO:0000259" key="2">
    <source>
        <dbReference type="PROSITE" id="PS50853"/>
    </source>
</evidence>
<dbReference type="SUPFAM" id="SSF49265">
    <property type="entry name" value="Fibronectin type III"/>
    <property type="match status" value="1"/>
</dbReference>
<keyword evidence="4" id="KW-1185">Reference proteome</keyword>
<comment type="caution">
    <text evidence="3">The sequence shown here is derived from an EMBL/GenBank/DDBJ whole genome shotgun (WGS) entry which is preliminary data.</text>
</comment>
<feature type="signal peptide" evidence="1">
    <location>
        <begin position="1"/>
        <end position="19"/>
    </location>
</feature>
<organism evidence="3 4">
    <name type="scientific">Nemorincola caseinilytica</name>
    <dbReference type="NCBI Taxonomy" id="2054315"/>
    <lineage>
        <taxon>Bacteria</taxon>
        <taxon>Pseudomonadati</taxon>
        <taxon>Bacteroidota</taxon>
        <taxon>Chitinophagia</taxon>
        <taxon>Chitinophagales</taxon>
        <taxon>Chitinophagaceae</taxon>
        <taxon>Nemorincola</taxon>
    </lineage>
</organism>
<dbReference type="InterPro" id="IPR003343">
    <property type="entry name" value="Big_2"/>
</dbReference>
<evidence type="ECO:0000313" key="3">
    <source>
        <dbReference type="EMBL" id="GAA4461372.1"/>
    </source>
</evidence>
<sequence>MFFTGMLLLCAIVRSNAQVATNYTFSAVNRTYSTALTGATTLFPSGWSAMVANVPLPFVFYFNGKGYSSVWVNSNGYITFGATAPLPSFANPISNNNGFDGSVSAFGFNNPGETAPLVDANNANPIIYGTQTSGSNTVFVIQWAGAWKQLGKPVVGGAENINFQIRLVQNTNVIEIMYGSCTSNITYGALFNLWSPVVGIGGASITDFNTRKKTVTAAWSTANTTAATSAADFVLFDGGGNSVPSGLTFLWTPTTTPGACSSTPAAPTAIASVGVACPTRPFAVSLAGLPAVTGLTFQWQSSATGLPNSFTNIPGATNPAYTSVPTASTHYSCRVSCGASTVSSTSVGVGYESACPTDPTYLYSVWYRTEYEGYQTRIGTIVLPPGINTCGSSISELSLSASGHSQGYITGTCANIIDLTYLPAIRMQVGTTYTGGTLTAAYANTVQGGVFIDFNDDGLFTGTGEQVSTITNFTNASSGNMTITIPSLVGGAYYGLHRMRIRSIWGATVTSADSYSGTAYGGNAKDFLVAIMPPDQTVAASPVAAPASICAPGAVETLTSTLNVAGGTVPGRTYTYTWTGPSGFGTSVSSSSNTTTFTPTSTAFSGVYSVIPVSSGARACNAGTVNVIVAASVSAPTNPPSSALAISGNTYQGATISFTPFATAPDGYLVVASPSSTAPSNPVDGTTYATGLTGTFGAGSIVVSGSVYGSAPPYSTAALSSNSRYYIYVYPFNIDCSGPKYYTGYPVLINNTLTTCIAPPTGLTATLPTGSTVDLSWTAAVSGGNPATVVAPGAYTYTVHAYLDAALTTEAIGYPVTGITGTSYVASGLGVGTTYYFVITSTAPGATCGSNSTSASSTTTCTGAAGVPLLQNFDNSTIASLSPNCWTGNAGQAGGSGGVYRNGGYFAAPMPPVSGLNYYLFNGSSYIAAATYPNQWLMSPGLSLTPGTYNVRFWYRTNSTWGGLKVQYTTNATLPTNLMADMTGATNIGTPLGSFTAGIWTLYSGSMTITTAGTYYVGINAILQSATLCLNMGIEDIEICRVPNVTVSNGTPPYCATATVNLSSAGSTGINQYSWAGPAGFTSTLANPVVSGLGVGSYTYSLTAVNDPTASGYGGYCSTGPITTSFTVNPGPDPITGTGTICPGETLTLSTTPMSGVWSSSTPAVGTVSTSGVVTGIAAGTTIISYTTSCGGSSTTVVTVNFPAGSILGNASVCQGLTQTLTGSIGGGTWTSSNTTVATIGTSSGIVSGLTTGTSNITYYMGSCRVSTQVTVVAPLPSITGTLSVCPTSTSTLGNTTGGGTWASSNSNATVGPSSSTVTGVAPGTSVITYTQGVCYTTTVMTIVPLPTASPTIDPNICLGGSTNLTANPSGSTNTYSWSGSGVVAPAAANTSASPASSTSYILTVSNSSITGCPTSTYTLAVTVDLPPVASPTNSGVICNGGTVSLTANPGGSTTNYLWSGPSLSSATAANPTATPTTNTTYTLTVTNGTTNSGCSNTFTTAVTVNATPTAAPTNNGYICNGGTVTLTANPAGGANTYTWSGTGLSSTTAANPTATPSSNAVYSLTVSNGTANPGCSPTTVYTTSVTVNSVPTAAPTNSGSICNGGTVTLNANPANGASAYSWSGAGLSSASAQSPAATPTSTTVYSLTVSDGSGKPGCSPATIYTTQVTVDPKPVAAPANNGYICNGGTVNLTANPSGGANTFTWSGSALSSTSVQNPTATPTTTSVYTITVSDGTGRPGCAPSTMYTTTVSVNATPTAAPANNGHICQGGTVNLSANPAGGSNTYTWSGSFLGSTTAQNPTANPTVTGTYSLVVSDGSTQPGCAPATVYTTQVTVNNVPTAVPTNSGSICNGGTVTLNANPANGATTYAWSGTGLSSGSAQNPTATPTSTTTYSLTVSDGSGHSGCSPATIYTTQVTVDPKPVAAPANNGYICNGGTVNLTANPSGGANTFTWSGSSLSSASVQNPTATPTATGIYSLTVSDGTARPGCAPATIYTTSVTVNAKPVAAPANDGYICNGGTVNLTANPSGGANTFTWSGSSLSSGAAQDPTATPTATGVYSLTVSDGSTQPGCAPATVYTTEVTVNAKPIAAPANSGSICNGGTVTLNANPAGGATTFTWSGPALSATGVQDPTATPNTTATYSLTVSDGSGRSGCSPATVYTTEVTVDPTPVAAPANNGYICEGGTVTLSANPSGGANTYVWSGTSLASTTASNPTATPVTTGVYSLTVSDGTTRPGCAPATVYTTEVTVHAAPTAAPTNDGPICAGGTVNIDANPANGASVYTWSGAGLASNTSASTTGTPASTRTYSLTVSDGSGKPGCAPATIYTTEVTVKPIPTLSDASNNGPVCEGATLQLNANSSANVTDYSWSGPVAITDAATAAATVPGSTTAATGVYTVTLNNGAGSGCQKTYTTSATVNTVPVVTGITPSTVDMCINAPLTLNASGASGSGTLISYNWTGPNSYTATTSSASAMLTPATTLASGSYSLSVTYSGDGCTSNGIASADVTVKDLPVIGSVTITPTLLCASDVLTLGGDGASGDGTLVSYNWSGPNSYSSTTAASTQTYTIPGAVANGSYSLTVTYTGTGCTSAAVASAVLTVNPAPNAGTVTGTAIVCEAATTTFAGSVSGGVWSSGTSSVATVGTSGIVSGVAAGTATISYSVTNMCGTAVATRIATVNPLPNAGTLSGTAALCPAVTATFTSTVAGGTWTSASTGIATVGSSSGMVTGVASGTTTISYATTNSCGTAYAMRDVTVSPTPVAGTLSGTYSVCPGATTTLSSTVAGGTWSSAATGTATVGSSTGVVTGVAAGTVSISYTVTSICGETATAANTVTVNASPDAGTLSGDSQVCQGTGTVLTSTVTGGTWNSSSTGVATVSSAGLVFGTAPGTSTISYSVSNVCGTDVATKVMTVNVVNIPSMTIDADPGTTVVSGSEVTFTAHVINAGTSPQYKWYVNSTLVPGATTNVYTTSSLVNGDEIMCTEQGTGLCDYSTFNKIKVQVTNAVVLVDVAAIDVRVTPNPSKGTFTVTSSLGVNTDEELTLDVTDMLGRTIYTSKTLAKAGKVSQQVTLDNALANGMFLLNVRTATGGGKVFHIIIER</sequence>
<dbReference type="Proteomes" id="UP001500067">
    <property type="component" value="Unassembled WGS sequence"/>
</dbReference>
<feature type="domain" description="Fibronectin type-III" evidence="2">
    <location>
        <begin position="759"/>
        <end position="863"/>
    </location>
</feature>
<evidence type="ECO:0000313" key="4">
    <source>
        <dbReference type="Proteomes" id="UP001500067"/>
    </source>
</evidence>
<dbReference type="SMART" id="SM00635">
    <property type="entry name" value="BID_2"/>
    <property type="match status" value="6"/>
</dbReference>
<dbReference type="Pfam" id="PF20009">
    <property type="entry name" value="GEVED"/>
    <property type="match status" value="1"/>
</dbReference>
<dbReference type="Gene3D" id="2.60.40.10">
    <property type="entry name" value="Immunoglobulins"/>
    <property type="match status" value="6"/>
</dbReference>
<keyword evidence="1" id="KW-0732">Signal</keyword>
<dbReference type="SUPFAM" id="SSF49373">
    <property type="entry name" value="Invasin/intimin cell-adhesion fragments"/>
    <property type="match status" value="1"/>
</dbReference>
<dbReference type="EMBL" id="BAABFA010000005">
    <property type="protein sequence ID" value="GAA4461372.1"/>
    <property type="molecule type" value="Genomic_DNA"/>
</dbReference>
<dbReference type="InterPro" id="IPR036116">
    <property type="entry name" value="FN3_sf"/>
</dbReference>
<dbReference type="InterPro" id="IPR008964">
    <property type="entry name" value="Invasin/intimin_cell_adhesion"/>
</dbReference>
<dbReference type="PROSITE" id="PS50853">
    <property type="entry name" value="FN3"/>
    <property type="match status" value="1"/>
</dbReference>
<name>A0ABP8N7T1_9BACT</name>
<evidence type="ECO:0000256" key="1">
    <source>
        <dbReference type="SAM" id="SignalP"/>
    </source>
</evidence>
<dbReference type="InterPro" id="IPR013783">
    <property type="entry name" value="Ig-like_fold"/>
</dbReference>
<gene>
    <name evidence="3" type="ORF">GCM10023093_05910</name>
</gene>
<dbReference type="Gene3D" id="2.60.40.1080">
    <property type="match status" value="2"/>
</dbReference>
<dbReference type="NCBIfam" id="TIGR04183">
    <property type="entry name" value="Por_Secre_tail"/>
    <property type="match status" value="1"/>
</dbReference>
<dbReference type="InterPro" id="IPR003961">
    <property type="entry name" value="FN3_dom"/>
</dbReference>
<dbReference type="InterPro" id="IPR026444">
    <property type="entry name" value="Secre_tail"/>
</dbReference>
<protein>
    <recommendedName>
        <fullName evidence="2">Fibronectin type-III domain-containing protein</fullName>
    </recommendedName>
</protein>
<proteinExistence type="predicted"/>